<reference evidence="3 4" key="1">
    <citation type="submission" date="2023-07" db="EMBL/GenBank/DDBJ databases">
        <title>Genomic Encyclopedia of Type Strains, Phase IV (KMG-IV): sequencing the most valuable type-strain genomes for metagenomic binning, comparative biology and taxonomic classification.</title>
        <authorList>
            <person name="Goeker M."/>
        </authorList>
    </citation>
    <scope>NUCLEOTIDE SEQUENCE [LARGE SCALE GENOMIC DNA]</scope>
    <source>
        <strain evidence="3 4">DSM 12751</strain>
    </source>
</reference>
<dbReference type="SUPFAM" id="SSF55781">
    <property type="entry name" value="GAF domain-like"/>
    <property type="match status" value="1"/>
</dbReference>
<dbReference type="Gene3D" id="3.30.450.40">
    <property type="match status" value="1"/>
</dbReference>
<dbReference type="Gene3D" id="1.10.10.2840">
    <property type="entry name" value="PucR C-terminal helix-turn-helix domain"/>
    <property type="match status" value="1"/>
</dbReference>
<evidence type="ECO:0000259" key="2">
    <source>
        <dbReference type="SMART" id="SM00065"/>
    </source>
</evidence>
<organism evidence="3 4">
    <name type="scientific">Caldalkalibacillus horti</name>
    <dbReference type="NCBI Taxonomy" id="77523"/>
    <lineage>
        <taxon>Bacteria</taxon>
        <taxon>Bacillati</taxon>
        <taxon>Bacillota</taxon>
        <taxon>Bacilli</taxon>
        <taxon>Bacillales</taxon>
        <taxon>Bacillaceae</taxon>
        <taxon>Caldalkalibacillus</taxon>
    </lineage>
</organism>
<dbReference type="PANTHER" id="PTHR33744">
    <property type="entry name" value="CARBOHYDRATE DIACID REGULATOR"/>
    <property type="match status" value="1"/>
</dbReference>
<dbReference type="InterPro" id="IPR003018">
    <property type="entry name" value="GAF"/>
</dbReference>
<dbReference type="RefSeq" id="WP_307393499.1">
    <property type="nucleotide sequence ID" value="NZ_BAAADK010000032.1"/>
</dbReference>
<dbReference type="Pfam" id="PF17853">
    <property type="entry name" value="GGDEF_2"/>
    <property type="match status" value="1"/>
</dbReference>
<dbReference type="Pfam" id="PF13556">
    <property type="entry name" value="HTH_30"/>
    <property type="match status" value="1"/>
</dbReference>
<comment type="similarity">
    <text evidence="1">Belongs to the CdaR family.</text>
</comment>
<proteinExistence type="inferred from homology"/>
<comment type="caution">
    <text evidence="3">The sequence shown here is derived from an EMBL/GenBank/DDBJ whole genome shotgun (WGS) entry which is preliminary data.</text>
</comment>
<name>A0ABT9VZ23_9BACI</name>
<evidence type="ECO:0000256" key="1">
    <source>
        <dbReference type="ARBA" id="ARBA00006754"/>
    </source>
</evidence>
<dbReference type="Pfam" id="PF13185">
    <property type="entry name" value="GAF_2"/>
    <property type="match status" value="1"/>
</dbReference>
<dbReference type="InterPro" id="IPR051448">
    <property type="entry name" value="CdaR-like_regulators"/>
</dbReference>
<dbReference type="InterPro" id="IPR025736">
    <property type="entry name" value="PucR_C-HTH_dom"/>
</dbReference>
<feature type="domain" description="GAF" evidence="2">
    <location>
        <begin position="26"/>
        <end position="184"/>
    </location>
</feature>
<dbReference type="SMART" id="SM00065">
    <property type="entry name" value="GAF"/>
    <property type="match status" value="1"/>
</dbReference>
<keyword evidence="4" id="KW-1185">Reference proteome</keyword>
<dbReference type="Proteomes" id="UP001235840">
    <property type="component" value="Unassembled WGS sequence"/>
</dbReference>
<dbReference type="InterPro" id="IPR041522">
    <property type="entry name" value="CdaR_GGDEF"/>
</dbReference>
<sequence>MLELDLSRRQLQSLIHVSNVLNSSLNYDETLELIMRETISVIEAADSGILFLYDQKKNVLEAKYTLGVNADIFSNVRILPGESMTGQAFNARRPLMFNRKAILHYIEHTTTEQTLDLMQRKQPSYPYSALCTPILLNGNCIGVITIDSFDENQCFTTADIRLLEAISHQAASIIEKTRLYREQQSSIHLLENMNSLIIQQNNLLKRSIDIHQSLSHLVLNGKSIEEILAYIYQLFGNPLVLADNTGVILSKSHLEILPQAYLDALEKQIKLKMLDLPKYQTIMELEYQDQPLSMLVLPLGAKPNFLGYLILLQVKHLTEVDFTALEHASSVLSMELIKSQTIFESENSIREKMLAELFAGNFNHQLIKRMAHSIDLDPRRQFQIVTIHMDKLLQKSFKDDFSAFMTRREIIQLANHIFLRNGNPLGLVAAKNDQIIILLSYSEQSTTEFINHYSRQNSQQLLEQLQSRYQDSCHLFVGIGLPFHGLHQLKKSSEQSIKCIEFIRTFRGKSGCISFTELGSTRLLLKHSIPDLIEFAKEVLGPLLAYEDSGKRVFLPSFLEYLRQNHSAKKTAECLHVHINTLNYRIRRVEEILELSLEDHSSLLDVYTALRIYELLEEHF</sequence>
<evidence type="ECO:0000313" key="3">
    <source>
        <dbReference type="EMBL" id="MDQ0165855.1"/>
    </source>
</evidence>
<dbReference type="InterPro" id="IPR029016">
    <property type="entry name" value="GAF-like_dom_sf"/>
</dbReference>
<protein>
    <submittedName>
        <fullName evidence="3">Sugar diacid utilization regulator/GAF domain-containing protein</fullName>
    </submittedName>
</protein>
<accession>A0ABT9VZ23</accession>
<dbReference type="EMBL" id="JAUSTY010000006">
    <property type="protein sequence ID" value="MDQ0165855.1"/>
    <property type="molecule type" value="Genomic_DNA"/>
</dbReference>
<dbReference type="InterPro" id="IPR042070">
    <property type="entry name" value="PucR_C-HTH_sf"/>
</dbReference>
<gene>
    <name evidence="3" type="ORF">J2S11_001756</name>
</gene>
<evidence type="ECO:0000313" key="4">
    <source>
        <dbReference type="Proteomes" id="UP001235840"/>
    </source>
</evidence>
<dbReference type="PANTHER" id="PTHR33744:SF1">
    <property type="entry name" value="DNA-BINDING TRANSCRIPTIONAL ACTIVATOR ADER"/>
    <property type="match status" value="1"/>
</dbReference>